<dbReference type="AlphaFoldDB" id="A0A4Q0VTT5"/>
<dbReference type="EMBL" id="QOUX01000032">
    <property type="protein sequence ID" value="RXJ01689.1"/>
    <property type="molecule type" value="Genomic_DNA"/>
</dbReference>
<dbReference type="RefSeq" id="WP_129077990.1">
    <property type="nucleotide sequence ID" value="NZ_QOUX01000032.1"/>
</dbReference>
<organism evidence="1 2">
    <name type="scientific">Anaerobacillus alkaliphilus</name>
    <dbReference type="NCBI Taxonomy" id="1548597"/>
    <lineage>
        <taxon>Bacteria</taxon>
        <taxon>Bacillati</taxon>
        <taxon>Bacillota</taxon>
        <taxon>Bacilli</taxon>
        <taxon>Bacillales</taxon>
        <taxon>Bacillaceae</taxon>
        <taxon>Anaerobacillus</taxon>
    </lineage>
</organism>
<dbReference type="Proteomes" id="UP000290649">
    <property type="component" value="Unassembled WGS sequence"/>
</dbReference>
<name>A0A4Q0VTT5_9BACI</name>
<sequence>MKYLYGGVLILILGFVVAAAEHHLNVTSEKSTETIEFQAEKNIPLNAAETHGVPTEFLANTNKEYVSPLTSEQIKEPYLEQFEVLQADALEEISSLIKIVYEDYVTKKENDEPISYLYFYRNYYPKLKQLEEQINLSFTDMYKQLEQELIKQGYSAEKALPIKEQFEQTKKDHLKELMALVTNGF</sequence>
<gene>
    <name evidence="1" type="ORF">DS745_09425</name>
</gene>
<accession>A0A4Q0VTT5</accession>
<protein>
    <submittedName>
        <fullName evidence="1">Uncharacterized protein</fullName>
    </submittedName>
</protein>
<reference evidence="1 2" key="1">
    <citation type="journal article" date="2019" name="Int. J. Syst. Evol. Microbiol.">
        <title>Anaerobacillus alkaliphilus sp. nov., a novel alkaliphilic and moderately halophilic bacterium.</title>
        <authorList>
            <person name="Borsodi A.K."/>
            <person name="Aszalos J.M."/>
            <person name="Bihari P."/>
            <person name="Nagy I."/>
            <person name="Schumann P."/>
            <person name="Sproer C."/>
            <person name="Kovacs A.L."/>
            <person name="Boka K."/>
            <person name="Dobosy P."/>
            <person name="Ovari M."/>
            <person name="Szili-Kovacs T."/>
            <person name="Toth E."/>
        </authorList>
    </citation>
    <scope>NUCLEOTIDE SEQUENCE [LARGE SCALE GENOMIC DNA]</scope>
    <source>
        <strain evidence="1 2">B16-10</strain>
    </source>
</reference>
<evidence type="ECO:0000313" key="1">
    <source>
        <dbReference type="EMBL" id="RXJ01689.1"/>
    </source>
</evidence>
<keyword evidence="2" id="KW-1185">Reference proteome</keyword>
<proteinExistence type="predicted"/>
<evidence type="ECO:0000313" key="2">
    <source>
        <dbReference type="Proteomes" id="UP000290649"/>
    </source>
</evidence>
<comment type="caution">
    <text evidence="1">The sequence shown here is derived from an EMBL/GenBank/DDBJ whole genome shotgun (WGS) entry which is preliminary data.</text>
</comment>
<dbReference type="OrthoDB" id="2452361at2"/>